<proteinExistence type="predicted"/>
<dbReference type="Pfam" id="PF00581">
    <property type="entry name" value="Rhodanese"/>
    <property type="match status" value="2"/>
</dbReference>
<keyword evidence="1 4" id="KW-0808">Transferase</keyword>
<evidence type="ECO:0000256" key="2">
    <source>
        <dbReference type="ARBA" id="ARBA00022737"/>
    </source>
</evidence>
<keyword evidence="5" id="KW-1185">Reference proteome</keyword>
<dbReference type="SMART" id="SM00450">
    <property type="entry name" value="RHOD"/>
    <property type="match status" value="2"/>
</dbReference>
<dbReference type="InterPro" id="IPR036873">
    <property type="entry name" value="Rhodanese-like_dom_sf"/>
</dbReference>
<keyword evidence="2" id="KW-0677">Repeat</keyword>
<dbReference type="RefSeq" id="WP_138950376.1">
    <property type="nucleotide sequence ID" value="NZ_CP040749.1"/>
</dbReference>
<dbReference type="InterPro" id="IPR001763">
    <property type="entry name" value="Rhodanese-like_dom"/>
</dbReference>
<evidence type="ECO:0000313" key="5">
    <source>
        <dbReference type="Proteomes" id="UP000306229"/>
    </source>
</evidence>
<dbReference type="CDD" id="cd01449">
    <property type="entry name" value="TST_Repeat_2"/>
    <property type="match status" value="1"/>
</dbReference>
<evidence type="ECO:0000313" key="4">
    <source>
        <dbReference type="EMBL" id="QCX39525.1"/>
    </source>
</evidence>
<dbReference type="InterPro" id="IPR045078">
    <property type="entry name" value="TST/MPST-like"/>
</dbReference>
<dbReference type="EMBL" id="CP040749">
    <property type="protein sequence ID" value="QCX39525.1"/>
    <property type="molecule type" value="Genomic_DNA"/>
</dbReference>
<gene>
    <name evidence="4" type="ORF">FF125_14155</name>
</gene>
<accession>A0A5B7TRX8</accession>
<name>A0A5B7TRX8_9FLAO</name>
<sequence>MSTPLKLNKPLVSVEWLFENKSAPNLVILDATLPKVGQQQSASSKIEGIKNALFFDIKNIFSDTSAPFPNTAVTPDVFEQEVRKLGINQDDALVIYDRHGVYSSPRAWWLFKTMGFDNVAVLNGGFPEWIKAGYASEALIEYNGALGNFKSSYNSNALFDYKKVLEVLSDSKKIIIDARSSDRFKGTSPEPREGLRSGHIPNSKNLPFTELIDDGKLISQTELIQKFDHLIDKESDLIFSCGSGITACILALGAEVAGYKNLAVYDGSWTEWGSLHQLPIESD</sequence>
<dbReference type="KEGG" id="fbe:FF125_14155"/>
<dbReference type="PANTHER" id="PTHR11364">
    <property type="entry name" value="THIOSULFATE SULFERTANSFERASE"/>
    <property type="match status" value="1"/>
</dbReference>
<reference evidence="4 5" key="1">
    <citation type="submission" date="2019-05" db="EMBL/GenBank/DDBJ databases">
        <title>Algicella ahnfeltiae gen. nov., sp. nov., a novel marine bacterium of the family Flavobacteriaceae isolated from a red alga.</title>
        <authorList>
            <person name="Nedashkovskaya O.I."/>
            <person name="Kukhlevskiy A.D."/>
            <person name="Kim S.-G."/>
            <person name="Zhukova N.V."/>
            <person name="Mikhailov V.V."/>
        </authorList>
    </citation>
    <scope>NUCLEOTIDE SEQUENCE [LARGE SCALE GENOMIC DNA]</scope>
    <source>
        <strain evidence="4 5">10Alg115</strain>
    </source>
</reference>
<evidence type="ECO:0000256" key="1">
    <source>
        <dbReference type="ARBA" id="ARBA00022679"/>
    </source>
</evidence>
<feature type="domain" description="Rhodanese" evidence="3">
    <location>
        <begin position="169"/>
        <end position="281"/>
    </location>
</feature>
<dbReference type="GO" id="GO:0004792">
    <property type="term" value="F:thiosulfate-cyanide sulfurtransferase activity"/>
    <property type="evidence" value="ECO:0007669"/>
    <property type="project" value="TreeGrafter"/>
</dbReference>
<dbReference type="PROSITE" id="PS50206">
    <property type="entry name" value="RHODANESE_3"/>
    <property type="match status" value="2"/>
</dbReference>
<dbReference type="PANTHER" id="PTHR11364:SF27">
    <property type="entry name" value="SULFURTRANSFERASE"/>
    <property type="match status" value="1"/>
</dbReference>
<dbReference type="FunFam" id="3.40.250.10:FF:000001">
    <property type="entry name" value="Sulfurtransferase"/>
    <property type="match status" value="1"/>
</dbReference>
<evidence type="ECO:0000259" key="3">
    <source>
        <dbReference type="PROSITE" id="PS50206"/>
    </source>
</evidence>
<organism evidence="4 5">
    <name type="scientific">Aureibaculum algae</name>
    <dbReference type="NCBI Taxonomy" id="2584122"/>
    <lineage>
        <taxon>Bacteria</taxon>
        <taxon>Pseudomonadati</taxon>
        <taxon>Bacteroidota</taxon>
        <taxon>Flavobacteriia</taxon>
        <taxon>Flavobacteriales</taxon>
        <taxon>Flavobacteriaceae</taxon>
        <taxon>Aureibaculum</taxon>
    </lineage>
</organism>
<dbReference type="OrthoDB" id="9770030at2"/>
<dbReference type="AlphaFoldDB" id="A0A5B7TRX8"/>
<dbReference type="CDD" id="cd01448">
    <property type="entry name" value="TST_Repeat_1"/>
    <property type="match status" value="1"/>
</dbReference>
<dbReference type="SUPFAM" id="SSF52821">
    <property type="entry name" value="Rhodanese/Cell cycle control phosphatase"/>
    <property type="match status" value="2"/>
</dbReference>
<dbReference type="Gene3D" id="3.40.250.10">
    <property type="entry name" value="Rhodanese-like domain"/>
    <property type="match status" value="2"/>
</dbReference>
<feature type="domain" description="Rhodanese" evidence="3">
    <location>
        <begin position="22"/>
        <end position="138"/>
    </location>
</feature>
<protein>
    <submittedName>
        <fullName evidence="4">Sulfurtransferase</fullName>
    </submittedName>
</protein>
<dbReference type="Proteomes" id="UP000306229">
    <property type="component" value="Chromosome"/>
</dbReference>